<name>A0ACB8F1Z4_9SAUR</name>
<evidence type="ECO:0000313" key="1">
    <source>
        <dbReference type="EMBL" id="KAH7999172.1"/>
    </source>
</evidence>
<dbReference type="EMBL" id="CM037618">
    <property type="protein sequence ID" value="KAH7999172.1"/>
    <property type="molecule type" value="Genomic_DNA"/>
</dbReference>
<gene>
    <name evidence="1" type="ORF">K3G42_005933</name>
</gene>
<protein>
    <submittedName>
        <fullName evidence="1">Uncharacterized protein</fullName>
    </submittedName>
</protein>
<sequence>MGFQNSCIQGWFILSARFDTGREKLLSSGLRESVSFSNLWRGGDPRLEVIRLLSGKPGGGGGAEIIRNKMVLRNNTEGRKRKGTTLEAVRFKMANEDLSHSLIGGSLDVKQATGERWSRKAG</sequence>
<dbReference type="Proteomes" id="UP000827872">
    <property type="component" value="Linkage Group LG05"/>
</dbReference>
<reference evidence="1" key="1">
    <citation type="submission" date="2021-08" db="EMBL/GenBank/DDBJ databases">
        <title>The first chromosome-level gecko genome reveals the dynamic sex chromosomes of Neotropical dwarf geckos (Sphaerodactylidae: Sphaerodactylus).</title>
        <authorList>
            <person name="Pinto B.J."/>
            <person name="Keating S.E."/>
            <person name="Gamble T."/>
        </authorList>
    </citation>
    <scope>NUCLEOTIDE SEQUENCE</scope>
    <source>
        <strain evidence="1">TG3544</strain>
    </source>
</reference>
<keyword evidence="2" id="KW-1185">Reference proteome</keyword>
<proteinExistence type="predicted"/>
<evidence type="ECO:0000313" key="2">
    <source>
        <dbReference type="Proteomes" id="UP000827872"/>
    </source>
</evidence>
<organism evidence="1 2">
    <name type="scientific">Sphaerodactylus townsendi</name>
    <dbReference type="NCBI Taxonomy" id="933632"/>
    <lineage>
        <taxon>Eukaryota</taxon>
        <taxon>Metazoa</taxon>
        <taxon>Chordata</taxon>
        <taxon>Craniata</taxon>
        <taxon>Vertebrata</taxon>
        <taxon>Euteleostomi</taxon>
        <taxon>Lepidosauria</taxon>
        <taxon>Squamata</taxon>
        <taxon>Bifurcata</taxon>
        <taxon>Gekkota</taxon>
        <taxon>Sphaerodactylidae</taxon>
        <taxon>Sphaerodactylus</taxon>
    </lineage>
</organism>
<accession>A0ACB8F1Z4</accession>
<comment type="caution">
    <text evidence="1">The sequence shown here is derived from an EMBL/GenBank/DDBJ whole genome shotgun (WGS) entry which is preliminary data.</text>
</comment>